<sequence length="610" mass="66006">MILDVGSHLTTTKRKIRYEMRGNSGFLRWLLSSYSSPMNRHILHACIIMAVISTIAAGPLNTRPRRMIRDVYSEFDSQSQNITQPTAGVCLHDGVAVPETSVVCVKKAGCRAIQKTGYCCPDYQCDCERNGKIYANGEKLVDPEDPCKGCYCQGGEILCNKVNCYIRHDCEPKFIAGRCCPEYDNCPPIDSGRPALISSTTASPEASASTSGDSNENPVSSAPTLASNKQQEMLNNNPLGIKIKEITKPEEIRIIDEKPKQTYQIIKPFESNGSNQPKIYAPTAPRIEPIAPQPPTVLVANPVINSPPNTVEIDDEQVPAIASSILASQDAEAKKTTSAEKSPSTVETSTEPVNKLESAEGNSITDEDALKIVRHTDSVQMDQASAENASIAANVSDSEKDVPGTGGKEVVIVDSNGQTKPITVFGVEGLQRGDELDEVLEYDEKKTASKRSDVPQINLDISTEGPGDHSTAPELIYENSSSTGQSNPSDFKTVSEVDPVGSSSDDVIRIALTSDTLDSTTEGLSVDGRLSTSNSSEVFETVYQTLDNEDSDVEDSQAHGSVFHTVYREPDEIAPLVAWTEGPKVAEMDAIESDVLAKSKTTFHLELRQI</sequence>
<dbReference type="Proteomes" id="UP000594454">
    <property type="component" value="Chromosome 3"/>
</dbReference>
<dbReference type="EMBL" id="LR899011">
    <property type="protein sequence ID" value="CAD7085695.1"/>
    <property type="molecule type" value="Genomic_DNA"/>
</dbReference>
<dbReference type="SUPFAM" id="SSF57603">
    <property type="entry name" value="FnI-like domain"/>
    <property type="match status" value="1"/>
</dbReference>
<keyword evidence="7" id="KW-1185">Reference proteome</keyword>
<name>A0A7R8YXE3_HERIL</name>
<protein>
    <recommendedName>
        <fullName evidence="5">VWFC domain-containing protein</fullName>
    </recommendedName>
</protein>
<comment type="subcellular location">
    <subcellularLocation>
        <location evidence="1">Secreted</location>
    </subcellularLocation>
</comment>
<feature type="compositionally biased region" description="Polar residues" evidence="4">
    <location>
        <begin position="339"/>
        <end position="352"/>
    </location>
</feature>
<dbReference type="SMART" id="SM00214">
    <property type="entry name" value="VWC"/>
    <property type="match status" value="1"/>
</dbReference>
<dbReference type="GO" id="GO:0005576">
    <property type="term" value="C:extracellular region"/>
    <property type="evidence" value="ECO:0007669"/>
    <property type="project" value="UniProtKB-SubCell"/>
</dbReference>
<dbReference type="InterPro" id="IPR001007">
    <property type="entry name" value="VWF_dom"/>
</dbReference>
<feature type="region of interest" description="Disordered" evidence="4">
    <location>
        <begin position="332"/>
        <end position="368"/>
    </location>
</feature>
<organism evidence="6 7">
    <name type="scientific">Hermetia illucens</name>
    <name type="common">Black soldier fly</name>
    <dbReference type="NCBI Taxonomy" id="343691"/>
    <lineage>
        <taxon>Eukaryota</taxon>
        <taxon>Metazoa</taxon>
        <taxon>Ecdysozoa</taxon>
        <taxon>Arthropoda</taxon>
        <taxon>Hexapoda</taxon>
        <taxon>Insecta</taxon>
        <taxon>Pterygota</taxon>
        <taxon>Neoptera</taxon>
        <taxon>Endopterygota</taxon>
        <taxon>Diptera</taxon>
        <taxon>Brachycera</taxon>
        <taxon>Stratiomyomorpha</taxon>
        <taxon>Stratiomyidae</taxon>
        <taxon>Hermetiinae</taxon>
        <taxon>Hermetia</taxon>
    </lineage>
</organism>
<evidence type="ECO:0000256" key="4">
    <source>
        <dbReference type="SAM" id="MobiDB-lite"/>
    </source>
</evidence>
<dbReference type="GO" id="GO:0036122">
    <property type="term" value="F:BMP binding"/>
    <property type="evidence" value="ECO:0007669"/>
    <property type="project" value="TreeGrafter"/>
</dbReference>
<gene>
    <name evidence="6" type="ORF">HERILL_LOCUS8519</name>
</gene>
<feature type="region of interest" description="Disordered" evidence="4">
    <location>
        <begin position="458"/>
        <end position="498"/>
    </location>
</feature>
<evidence type="ECO:0000259" key="5">
    <source>
        <dbReference type="PROSITE" id="PS50184"/>
    </source>
</evidence>
<proteinExistence type="predicted"/>
<reference evidence="6 7" key="1">
    <citation type="submission" date="2020-11" db="EMBL/GenBank/DDBJ databases">
        <authorList>
            <person name="Wallbank WR R."/>
            <person name="Pardo Diaz C."/>
            <person name="Kozak K."/>
            <person name="Martin S."/>
            <person name="Jiggins C."/>
            <person name="Moest M."/>
            <person name="Warren A I."/>
            <person name="Generalovic N T."/>
            <person name="Byers J.R.P. K."/>
            <person name="Montejo-Kovacevich G."/>
            <person name="Yen C E."/>
        </authorList>
    </citation>
    <scope>NUCLEOTIDE SEQUENCE [LARGE SCALE GENOMIC DNA]</scope>
</reference>
<dbReference type="PANTHER" id="PTHR46698:SF4">
    <property type="entry name" value="CROSSVEINLESS 2"/>
    <property type="match status" value="1"/>
</dbReference>
<dbReference type="InterPro" id="IPR052424">
    <property type="entry name" value="Kielin_Chordin-BMP_Reg"/>
</dbReference>
<keyword evidence="3" id="KW-0732">Signal</keyword>
<feature type="domain" description="VWFC" evidence="5">
    <location>
        <begin position="127"/>
        <end position="187"/>
    </location>
</feature>
<feature type="region of interest" description="Disordered" evidence="4">
    <location>
        <begin position="197"/>
        <end position="233"/>
    </location>
</feature>
<dbReference type="OrthoDB" id="6132182at2759"/>
<accession>A0A7R8YXE3</accession>
<feature type="compositionally biased region" description="Low complexity" evidence="4">
    <location>
        <begin position="198"/>
        <end position="211"/>
    </location>
</feature>
<dbReference type="GO" id="GO:0030513">
    <property type="term" value="P:positive regulation of BMP signaling pathway"/>
    <property type="evidence" value="ECO:0007669"/>
    <property type="project" value="TreeGrafter"/>
</dbReference>
<keyword evidence="2" id="KW-0964">Secreted</keyword>
<dbReference type="AlphaFoldDB" id="A0A7R8YXE3"/>
<feature type="compositionally biased region" description="Polar residues" evidence="4">
    <location>
        <begin position="478"/>
        <end position="492"/>
    </location>
</feature>
<dbReference type="Gene3D" id="2.10.70.10">
    <property type="entry name" value="Complement Module, domain 1"/>
    <property type="match status" value="1"/>
</dbReference>
<dbReference type="InParanoid" id="A0A7R8YXE3"/>
<evidence type="ECO:0000313" key="7">
    <source>
        <dbReference type="Proteomes" id="UP000594454"/>
    </source>
</evidence>
<evidence type="ECO:0000313" key="6">
    <source>
        <dbReference type="EMBL" id="CAD7085695.1"/>
    </source>
</evidence>
<feature type="region of interest" description="Disordered" evidence="4">
    <location>
        <begin position="387"/>
        <end position="407"/>
    </location>
</feature>
<dbReference type="PROSITE" id="PS50184">
    <property type="entry name" value="VWFC_2"/>
    <property type="match status" value="1"/>
</dbReference>
<feature type="compositionally biased region" description="Polar residues" evidence="4">
    <location>
        <begin position="387"/>
        <end position="396"/>
    </location>
</feature>
<evidence type="ECO:0000256" key="1">
    <source>
        <dbReference type="ARBA" id="ARBA00004613"/>
    </source>
</evidence>
<dbReference type="PANTHER" id="PTHR46698">
    <property type="entry name" value="CROSSVEINLESS 2"/>
    <property type="match status" value="1"/>
</dbReference>
<dbReference type="FunCoup" id="A0A7R8YXE3">
    <property type="interactions" value="14"/>
</dbReference>
<feature type="compositionally biased region" description="Polar residues" evidence="4">
    <location>
        <begin position="212"/>
        <end position="233"/>
    </location>
</feature>
<evidence type="ECO:0000256" key="3">
    <source>
        <dbReference type="ARBA" id="ARBA00022729"/>
    </source>
</evidence>
<evidence type="ECO:0000256" key="2">
    <source>
        <dbReference type="ARBA" id="ARBA00022525"/>
    </source>
</evidence>